<evidence type="ECO:0000313" key="3">
    <source>
        <dbReference type="Proteomes" id="UP000001068"/>
    </source>
</evidence>
<organism evidence="2 3">
    <name type="scientific">Desulfurococcus mucosus (strain ATCC 35584 / DSM 2162 / JCM 9187 / O7/1)</name>
    <dbReference type="NCBI Taxonomy" id="765177"/>
    <lineage>
        <taxon>Archaea</taxon>
        <taxon>Thermoproteota</taxon>
        <taxon>Thermoprotei</taxon>
        <taxon>Desulfurococcales</taxon>
        <taxon>Desulfurococcaceae</taxon>
        <taxon>Desulfurococcus</taxon>
    </lineage>
</organism>
<name>E8R8X9_DESM0</name>
<evidence type="ECO:0000256" key="1">
    <source>
        <dbReference type="SAM" id="Phobius"/>
    </source>
</evidence>
<dbReference type="eggNOG" id="arCOG03871">
    <property type="taxonomic scope" value="Archaea"/>
</dbReference>
<dbReference type="Proteomes" id="UP000001068">
    <property type="component" value="Chromosome"/>
</dbReference>
<feature type="transmembrane region" description="Helical" evidence="1">
    <location>
        <begin position="7"/>
        <end position="28"/>
    </location>
</feature>
<reference evidence="2 3" key="2">
    <citation type="journal article" date="2011" name="Stand. Genomic Sci.">
        <title>Complete genome sequence of Desulfurococcus mucosus type strain (O7/1).</title>
        <authorList>
            <person name="Wirth R."/>
            <person name="Chertkov O."/>
            <person name="Held B."/>
            <person name="Lapidus A."/>
            <person name="Nolan M."/>
            <person name="Lucas S."/>
            <person name="Hammon N."/>
            <person name="Deshpande S."/>
            <person name="Cheng J.F."/>
            <person name="Tapia R."/>
            <person name="Han C."/>
            <person name="Goodwin L."/>
            <person name="Pitluck S."/>
            <person name="Liolios K."/>
            <person name="Ioanna P."/>
            <person name="Ivanova N."/>
            <person name="Mavromatis K."/>
            <person name="Mikhailova N."/>
            <person name="Pati A."/>
            <person name="Chen A."/>
            <person name="Palaniappan K."/>
            <person name="Land M."/>
            <person name="Hauser L."/>
            <person name="Chang Y.J."/>
            <person name="Jeffries C.D."/>
            <person name="Bilek Y."/>
            <person name="Hader T."/>
            <person name="Rohde M."/>
            <person name="Spring S."/>
            <person name="Sikorski J."/>
            <person name="Goker M."/>
            <person name="Woyke T."/>
            <person name="Bristow J."/>
            <person name="Eisen J.A."/>
            <person name="Markowitz V."/>
            <person name="Hugenholtz P."/>
            <person name="Kyrpides N.C."/>
            <person name="Klenk H.P."/>
        </authorList>
    </citation>
    <scope>NUCLEOTIDE SEQUENCE [LARGE SCALE GENOMIC DNA]</scope>
    <source>
        <strain evidence="3">ATCC 35584 / DSM 2162 / JCM 9187 / O7/1</strain>
    </source>
</reference>
<gene>
    <name evidence="2" type="ordered locus">Desmu_0647</name>
</gene>
<reference evidence="3" key="1">
    <citation type="submission" date="2010-11" db="EMBL/GenBank/DDBJ databases">
        <title>The complete genome of Desulfurococcus mucosus DSM 2162.</title>
        <authorList>
            <consortium name="US DOE Joint Genome Institute (JGI-PGF)"/>
            <person name="Lucas S."/>
            <person name="Copeland A."/>
            <person name="Lapidus A."/>
            <person name="Bruce D."/>
            <person name="Goodwin L."/>
            <person name="Pitluck S."/>
            <person name="Kyrpides N."/>
            <person name="Mavromatis K."/>
            <person name="Pagani I."/>
            <person name="Ivanova N."/>
            <person name="Ovchinnikova G."/>
            <person name="Chertkov O."/>
            <person name="Held B."/>
            <person name="Brettin T."/>
            <person name="Detter J.C."/>
            <person name="Tapia R."/>
            <person name="Han C."/>
            <person name="Land M."/>
            <person name="Hauser L."/>
            <person name="Markowitz V."/>
            <person name="Cheng J.-F."/>
            <person name="Hugenholtz P."/>
            <person name="Woyke T."/>
            <person name="Wu D."/>
            <person name="Wirth R."/>
            <person name="Bilek Y."/>
            <person name="Hader T."/>
            <person name="Klenk H.-P."/>
            <person name="Eisen J.A."/>
        </authorList>
    </citation>
    <scope>NUCLEOTIDE SEQUENCE [LARGE SCALE GENOMIC DNA]</scope>
    <source>
        <strain evidence="3">ATCC 35584 / DSM 2162 / JCM 9187 / O7/1</strain>
    </source>
</reference>
<dbReference type="AlphaFoldDB" id="E8R8X9"/>
<accession>E8R8X9</accession>
<dbReference type="RefSeq" id="WP_013562177.1">
    <property type="nucleotide sequence ID" value="NC_014961.1"/>
</dbReference>
<dbReference type="STRING" id="765177.Desmu_0647"/>
<dbReference type="OrthoDB" id="377133at2157"/>
<keyword evidence="1" id="KW-1133">Transmembrane helix</keyword>
<dbReference type="GeneID" id="10153341"/>
<dbReference type="HOGENOM" id="CLU_1727160_0_0_2"/>
<keyword evidence="1" id="KW-0812">Transmembrane</keyword>
<dbReference type="EMBL" id="CP002363">
    <property type="protein sequence ID" value="ADV64955.1"/>
    <property type="molecule type" value="Genomic_DNA"/>
</dbReference>
<protein>
    <recommendedName>
        <fullName evidence="4">Archaeal Type IV pilin N-terminal domain-containing protein</fullName>
    </recommendedName>
</protein>
<keyword evidence="3" id="KW-1185">Reference proteome</keyword>
<proteinExistence type="predicted"/>
<evidence type="ECO:0000313" key="2">
    <source>
        <dbReference type="EMBL" id="ADV64955.1"/>
    </source>
</evidence>
<sequence precursor="true">MKSDGEVIGLVVIVTLAVFISIAFAFWIQGNPFLNTGIDIVVIAHSIDPTSNGWRIWLMVGNKGSQTASIEYILLNDRVCSVTVNVTRGNSTETHVVPGEPIPLEPGESVELSFNTNDLKECSVTITHGVYLKITLRTSQGRDFFREFTVP</sequence>
<keyword evidence="1" id="KW-0472">Membrane</keyword>
<dbReference type="KEGG" id="dmu:Desmu_0647"/>
<evidence type="ECO:0008006" key="4">
    <source>
        <dbReference type="Google" id="ProtNLM"/>
    </source>
</evidence>